<feature type="transmembrane region" description="Helical" evidence="9">
    <location>
        <begin position="47"/>
        <end position="66"/>
    </location>
</feature>
<evidence type="ECO:0000256" key="1">
    <source>
        <dbReference type="ARBA" id="ARBA00004141"/>
    </source>
</evidence>
<dbReference type="Proteomes" id="UP000249363">
    <property type="component" value="Unassembled WGS sequence"/>
</dbReference>
<evidence type="ECO:0000256" key="3">
    <source>
        <dbReference type="ARBA" id="ARBA00022692"/>
    </source>
</evidence>
<feature type="transmembrane region" description="Helical" evidence="9">
    <location>
        <begin position="125"/>
        <end position="147"/>
    </location>
</feature>
<dbReference type="AlphaFoldDB" id="A0A364LAN3"/>
<evidence type="ECO:0000256" key="6">
    <source>
        <dbReference type="ARBA" id="ARBA00023136"/>
    </source>
</evidence>
<keyword evidence="5 9" id="KW-1133">Transmembrane helix</keyword>
<evidence type="ECO:0000256" key="8">
    <source>
        <dbReference type="PIRSR" id="PIRSR608901-2"/>
    </source>
</evidence>
<keyword evidence="6 9" id="KW-0472">Membrane</keyword>
<protein>
    <submittedName>
        <fullName evidence="10">Uncharacterized protein</fullName>
    </submittedName>
</protein>
<accession>A0A364LAN3</accession>
<evidence type="ECO:0000313" key="10">
    <source>
        <dbReference type="EMBL" id="RAO72823.1"/>
    </source>
</evidence>
<reference evidence="10 11" key="1">
    <citation type="journal article" date="2017" name="Biotechnol. Biofuels">
        <title>Differential beta-glucosidase expression as a function of carbon source availability in Talaromyces amestolkiae: a genomic and proteomic approach.</title>
        <authorList>
            <person name="de Eugenio L.I."/>
            <person name="Mendez-Liter J.A."/>
            <person name="Nieto-Dominguez M."/>
            <person name="Alonso L."/>
            <person name="Gil-Munoz J."/>
            <person name="Barriuso J."/>
            <person name="Prieto A."/>
            <person name="Martinez M.J."/>
        </authorList>
    </citation>
    <scope>NUCLEOTIDE SEQUENCE [LARGE SCALE GENOMIC DNA]</scope>
    <source>
        <strain evidence="10 11">CIB</strain>
    </source>
</reference>
<dbReference type="Pfam" id="PF05875">
    <property type="entry name" value="Ceramidase"/>
    <property type="match status" value="1"/>
</dbReference>
<feature type="transmembrane region" description="Helical" evidence="9">
    <location>
        <begin position="12"/>
        <end position="32"/>
    </location>
</feature>
<dbReference type="InterPro" id="IPR008901">
    <property type="entry name" value="ACER"/>
</dbReference>
<feature type="binding site" evidence="8">
    <location>
        <position position="205"/>
    </location>
    <ligand>
        <name>Zn(2+)</name>
        <dbReference type="ChEBI" id="CHEBI:29105"/>
        <note>catalytic</note>
    </ligand>
</feature>
<feature type="transmembrane region" description="Helical" evidence="9">
    <location>
        <begin position="206"/>
        <end position="227"/>
    </location>
</feature>
<keyword evidence="3 9" id="KW-0812">Transmembrane</keyword>
<proteinExistence type="inferred from homology"/>
<dbReference type="RefSeq" id="XP_040737337.1">
    <property type="nucleotide sequence ID" value="XM_040881684.1"/>
</dbReference>
<evidence type="ECO:0000256" key="9">
    <source>
        <dbReference type="SAM" id="Phobius"/>
    </source>
</evidence>
<dbReference type="GO" id="GO:0005789">
    <property type="term" value="C:endoplasmic reticulum membrane"/>
    <property type="evidence" value="ECO:0007669"/>
    <property type="project" value="TreeGrafter"/>
</dbReference>
<evidence type="ECO:0000256" key="5">
    <source>
        <dbReference type="ARBA" id="ARBA00022989"/>
    </source>
</evidence>
<keyword evidence="7" id="KW-0479">Metal-binding</keyword>
<comment type="cofactor">
    <cofactor evidence="8">
        <name>Zn(2+)</name>
        <dbReference type="ChEBI" id="CHEBI:29105"/>
    </cofactor>
</comment>
<evidence type="ECO:0000256" key="2">
    <source>
        <dbReference type="ARBA" id="ARBA00009780"/>
    </source>
</evidence>
<dbReference type="GeneID" id="63798049"/>
<keyword evidence="7" id="KW-0106">Calcium</keyword>
<dbReference type="PANTHER" id="PTHR46187:SF1">
    <property type="entry name" value="ALKALINE PHYTOCERAMIDASE"/>
    <property type="match status" value="1"/>
</dbReference>
<dbReference type="EMBL" id="MIKG01000021">
    <property type="protein sequence ID" value="RAO72823.1"/>
    <property type="molecule type" value="Genomic_DNA"/>
</dbReference>
<feature type="binding site" evidence="7">
    <location>
        <position position="14"/>
    </location>
    <ligand>
        <name>Ca(2+)</name>
        <dbReference type="ChEBI" id="CHEBI:29108"/>
    </ligand>
</feature>
<evidence type="ECO:0000256" key="4">
    <source>
        <dbReference type="ARBA" id="ARBA00022801"/>
    </source>
</evidence>
<comment type="similarity">
    <text evidence="2">Belongs to the alkaline ceramidase family.</text>
</comment>
<dbReference type="PANTHER" id="PTHR46187">
    <property type="entry name" value="ALKALINE CERAMIDASE 3"/>
    <property type="match status" value="1"/>
</dbReference>
<dbReference type="STRING" id="1196081.A0A364LAN3"/>
<sequence>MQVQDYAMTRYIGEFVNTLTNLVYIVYAIYGIRSLGQKKDASAFRAIPYWGLMAVGICSAAFHGSLKYHTQMMDDLSMQLTTTPVLHRVLTVNSSQKMSTAVAILLGVLLVLFAAFHVITDELVVHSASFVVSVTIIGIRTMQLIKLRTKPGSAARRQIWGIVKFGAVIFNVGYIVWLLDGWACEFLKSSRAVVGLPWAFLLELHGWWHICTGIGAYIFIAVVDHLASGEDHQDIDKSFAWPAPWASRSLFAGKENDVNRKQK</sequence>
<evidence type="ECO:0000256" key="7">
    <source>
        <dbReference type="PIRSR" id="PIRSR608901-1"/>
    </source>
</evidence>
<feature type="transmembrane region" description="Helical" evidence="9">
    <location>
        <begin position="98"/>
        <end position="119"/>
    </location>
</feature>
<dbReference type="GO" id="GO:0046514">
    <property type="term" value="P:ceramide catabolic process"/>
    <property type="evidence" value="ECO:0007669"/>
    <property type="project" value="TreeGrafter"/>
</dbReference>
<dbReference type="GO" id="GO:0046513">
    <property type="term" value="P:ceramide biosynthetic process"/>
    <property type="evidence" value="ECO:0007669"/>
    <property type="project" value="TreeGrafter"/>
</dbReference>
<name>A0A364LAN3_TALAM</name>
<dbReference type="GO" id="GO:0046872">
    <property type="term" value="F:metal ion binding"/>
    <property type="evidence" value="ECO:0007669"/>
    <property type="project" value="UniProtKB-KW"/>
</dbReference>
<keyword evidence="8" id="KW-0862">Zinc</keyword>
<gene>
    <name evidence="10" type="ORF">BHQ10_008835</name>
</gene>
<comment type="subcellular location">
    <subcellularLocation>
        <location evidence="1">Membrane</location>
        <topology evidence="1">Multi-pass membrane protein</topology>
    </subcellularLocation>
</comment>
<feature type="transmembrane region" description="Helical" evidence="9">
    <location>
        <begin position="159"/>
        <end position="179"/>
    </location>
</feature>
<evidence type="ECO:0000313" key="11">
    <source>
        <dbReference type="Proteomes" id="UP000249363"/>
    </source>
</evidence>
<organism evidence="10 11">
    <name type="scientific">Talaromyces amestolkiae</name>
    <dbReference type="NCBI Taxonomy" id="1196081"/>
    <lineage>
        <taxon>Eukaryota</taxon>
        <taxon>Fungi</taxon>
        <taxon>Dikarya</taxon>
        <taxon>Ascomycota</taxon>
        <taxon>Pezizomycotina</taxon>
        <taxon>Eurotiomycetes</taxon>
        <taxon>Eurotiomycetidae</taxon>
        <taxon>Eurotiales</taxon>
        <taxon>Trichocomaceae</taxon>
        <taxon>Talaromyces</taxon>
        <taxon>Talaromyces sect. Talaromyces</taxon>
    </lineage>
</organism>
<dbReference type="OrthoDB" id="187171at2759"/>
<feature type="binding site" evidence="8">
    <location>
        <position position="63"/>
    </location>
    <ligand>
        <name>Zn(2+)</name>
        <dbReference type="ChEBI" id="CHEBI:29105"/>
        <note>catalytic</note>
    </ligand>
</feature>
<comment type="caution">
    <text evidence="10">The sequence shown here is derived from an EMBL/GenBank/DDBJ whole genome shotgun (WGS) entry which is preliminary data.</text>
</comment>
<keyword evidence="11" id="KW-1185">Reference proteome</keyword>
<feature type="binding site" evidence="8">
    <location>
        <position position="209"/>
    </location>
    <ligand>
        <name>Zn(2+)</name>
        <dbReference type="ChEBI" id="CHEBI:29105"/>
        <note>catalytic</note>
    </ligand>
</feature>
<dbReference type="GO" id="GO:0016811">
    <property type="term" value="F:hydrolase activity, acting on carbon-nitrogen (but not peptide) bonds, in linear amides"/>
    <property type="evidence" value="ECO:0007669"/>
    <property type="project" value="InterPro"/>
</dbReference>
<keyword evidence="4" id="KW-0378">Hydrolase</keyword>